<evidence type="ECO:0000256" key="1">
    <source>
        <dbReference type="SAM" id="MobiDB-lite"/>
    </source>
</evidence>
<dbReference type="InterPro" id="IPR012340">
    <property type="entry name" value="NA-bd_OB-fold"/>
</dbReference>
<dbReference type="Pfam" id="PF00313">
    <property type="entry name" value="CSD"/>
    <property type="match status" value="1"/>
</dbReference>
<dbReference type="Gene3D" id="2.40.50.140">
    <property type="entry name" value="Nucleic acid-binding proteins"/>
    <property type="match status" value="1"/>
</dbReference>
<dbReference type="PANTHER" id="PTHR46565">
    <property type="entry name" value="COLD SHOCK DOMAIN PROTEIN 2"/>
    <property type="match status" value="1"/>
</dbReference>
<evidence type="ECO:0000313" key="4">
    <source>
        <dbReference type="Proteomes" id="UP001597063"/>
    </source>
</evidence>
<dbReference type="PRINTS" id="PR00050">
    <property type="entry name" value="COLDSHOCK"/>
</dbReference>
<proteinExistence type="predicted"/>
<dbReference type="RefSeq" id="WP_131762645.1">
    <property type="nucleotide sequence ID" value="NZ_CAACUY010000244.1"/>
</dbReference>
<dbReference type="SMART" id="SM00357">
    <property type="entry name" value="CSP"/>
    <property type="match status" value="1"/>
</dbReference>
<organism evidence="3 4">
    <name type="scientific">Actinomadura fibrosa</name>
    <dbReference type="NCBI Taxonomy" id="111802"/>
    <lineage>
        <taxon>Bacteria</taxon>
        <taxon>Bacillati</taxon>
        <taxon>Actinomycetota</taxon>
        <taxon>Actinomycetes</taxon>
        <taxon>Streptosporangiales</taxon>
        <taxon>Thermomonosporaceae</taxon>
        <taxon>Actinomadura</taxon>
    </lineage>
</organism>
<evidence type="ECO:0000313" key="3">
    <source>
        <dbReference type="EMBL" id="MFD0687234.1"/>
    </source>
</evidence>
<accession>A0ABW2XLT8</accession>
<reference evidence="4" key="1">
    <citation type="journal article" date="2019" name="Int. J. Syst. Evol. Microbiol.">
        <title>The Global Catalogue of Microorganisms (GCM) 10K type strain sequencing project: providing services to taxonomists for standard genome sequencing and annotation.</title>
        <authorList>
            <consortium name="The Broad Institute Genomics Platform"/>
            <consortium name="The Broad Institute Genome Sequencing Center for Infectious Disease"/>
            <person name="Wu L."/>
            <person name="Ma J."/>
        </authorList>
    </citation>
    <scope>NUCLEOTIDE SEQUENCE [LARGE SCALE GENOMIC DNA]</scope>
    <source>
        <strain evidence="4">JCM 9371</strain>
    </source>
</reference>
<comment type="caution">
    <text evidence="3">The sequence shown here is derived from an EMBL/GenBank/DDBJ whole genome shotgun (WGS) entry which is preliminary data.</text>
</comment>
<dbReference type="CDD" id="cd04458">
    <property type="entry name" value="CSP_CDS"/>
    <property type="match status" value="1"/>
</dbReference>
<keyword evidence="4" id="KW-1185">Reference proteome</keyword>
<evidence type="ECO:0000259" key="2">
    <source>
        <dbReference type="PROSITE" id="PS51857"/>
    </source>
</evidence>
<protein>
    <submittedName>
        <fullName evidence="3">Cold-shock protein</fullName>
    </submittedName>
</protein>
<dbReference type="SUPFAM" id="SSF50249">
    <property type="entry name" value="Nucleic acid-binding proteins"/>
    <property type="match status" value="1"/>
</dbReference>
<gene>
    <name evidence="3" type="ORF">ACFQZM_22235</name>
</gene>
<feature type="compositionally biased region" description="Gly residues" evidence="1">
    <location>
        <begin position="73"/>
        <end position="84"/>
    </location>
</feature>
<sequence length="164" mass="17411">MAKTGKILRFDDIKGYGFIVPDSGGEDVFVHANDLLDEKKAFSPGTPVEFEVAQGDRGLKAFAVRVLEPAGRTPGGTGSPGGSMDGFPAGGYADAGPATRPELSGLPHRPEEDDGLCDVLSAKEFLQEVTELLLDEAPDLTGAQITHLRRTLLAFAHKYGWVEG</sequence>
<dbReference type="PROSITE" id="PS51857">
    <property type="entry name" value="CSD_2"/>
    <property type="match status" value="1"/>
</dbReference>
<feature type="region of interest" description="Disordered" evidence="1">
    <location>
        <begin position="70"/>
        <end position="114"/>
    </location>
</feature>
<dbReference type="InterPro" id="IPR002059">
    <property type="entry name" value="CSP_DNA-bd"/>
</dbReference>
<dbReference type="PANTHER" id="PTHR46565:SF20">
    <property type="entry name" value="COLD SHOCK DOMAIN-CONTAINING PROTEIN 4"/>
    <property type="match status" value="1"/>
</dbReference>
<name>A0ABW2XLT8_9ACTN</name>
<dbReference type="Proteomes" id="UP001597063">
    <property type="component" value="Unassembled WGS sequence"/>
</dbReference>
<dbReference type="InterPro" id="IPR011129">
    <property type="entry name" value="CSD"/>
</dbReference>
<dbReference type="EMBL" id="JBHTGP010000012">
    <property type="protein sequence ID" value="MFD0687234.1"/>
    <property type="molecule type" value="Genomic_DNA"/>
</dbReference>
<feature type="domain" description="CSD" evidence="2">
    <location>
        <begin position="2"/>
        <end position="66"/>
    </location>
</feature>